<comment type="function">
    <text evidence="4">Cell division inhibitor that blocks the formation of polar Z ring septums. Rapidly oscillates between the poles of the cell to destabilize FtsZ filaments that have formed before they mature into polar Z rings. Prevents FtsZ polymerization.</text>
</comment>
<evidence type="ECO:0000256" key="3">
    <source>
        <dbReference type="ARBA" id="ARBA00023306"/>
    </source>
</evidence>
<dbReference type="KEGG" id="ocy:OSSY52_12920"/>
<dbReference type="RefSeq" id="WP_190613518.1">
    <property type="nucleotide sequence ID" value="NZ_AP018712.1"/>
</dbReference>
<comment type="similarity">
    <text evidence="4">Belongs to the MinC family.</text>
</comment>
<name>A0A7G1G474_9BACT</name>
<dbReference type="HAMAP" id="MF_00267">
    <property type="entry name" value="MinC"/>
    <property type="match status" value="1"/>
</dbReference>
<dbReference type="Proteomes" id="UP000516361">
    <property type="component" value="Chromosome"/>
</dbReference>
<dbReference type="SUPFAM" id="SSF63848">
    <property type="entry name" value="Cell-division inhibitor MinC, C-terminal domain"/>
    <property type="match status" value="1"/>
</dbReference>
<dbReference type="GO" id="GO:0000902">
    <property type="term" value="P:cell morphogenesis"/>
    <property type="evidence" value="ECO:0007669"/>
    <property type="project" value="InterPro"/>
</dbReference>
<proteinExistence type="inferred from homology"/>
<evidence type="ECO:0000256" key="2">
    <source>
        <dbReference type="ARBA" id="ARBA00023210"/>
    </source>
</evidence>
<dbReference type="InterPro" id="IPR013033">
    <property type="entry name" value="MinC"/>
</dbReference>
<keyword evidence="3 4" id="KW-0131">Cell cycle</keyword>
<keyword evidence="7" id="KW-1185">Reference proteome</keyword>
<gene>
    <name evidence="4 6" type="primary">minC</name>
    <name evidence="6" type="ORF">OSSY52_12920</name>
</gene>
<dbReference type="GO" id="GO:1901891">
    <property type="term" value="P:regulation of cell septum assembly"/>
    <property type="evidence" value="ECO:0007669"/>
    <property type="project" value="InterPro"/>
</dbReference>
<organism evidence="6 7">
    <name type="scientific">Tepiditoga spiralis</name>
    <dbReference type="NCBI Taxonomy" id="2108365"/>
    <lineage>
        <taxon>Bacteria</taxon>
        <taxon>Thermotogati</taxon>
        <taxon>Thermotogota</taxon>
        <taxon>Thermotogae</taxon>
        <taxon>Petrotogales</taxon>
        <taxon>Petrotogaceae</taxon>
        <taxon>Tepiditoga</taxon>
    </lineage>
</organism>
<dbReference type="GO" id="GO:0000917">
    <property type="term" value="P:division septum assembly"/>
    <property type="evidence" value="ECO:0007669"/>
    <property type="project" value="UniProtKB-KW"/>
</dbReference>
<accession>A0A7G1G474</accession>
<dbReference type="InterPro" id="IPR016098">
    <property type="entry name" value="CAP/MinC_C"/>
</dbReference>
<sequence length="202" mass="22607">MEDFISAKIIDGDIVFFFEKGHTQKDSLEFFEKKIDMMRSIFSLGDSFFIYLENEEQYNLIPKIAKLAISKGLRLAGSFFGELPESKKNKSEKEFNLSNTKIYRKHLRSGQTIDNPGDIIIFGNVKPGSEVNAGGSVIVFGKVEGIVKAGITNKKNSFVIASEMASPLLEIAGIPFYNYTWPATPVSIRIEKEKALVEPLEL</sequence>
<dbReference type="PANTHER" id="PTHR34108">
    <property type="entry name" value="SEPTUM SITE-DETERMINING PROTEIN MINC"/>
    <property type="match status" value="1"/>
</dbReference>
<reference evidence="6 7" key="1">
    <citation type="submission" date="2018-06" db="EMBL/GenBank/DDBJ databases">
        <title>Genome sequencing of Oceanotoga sp. sy52.</title>
        <authorList>
            <person name="Mori K."/>
        </authorList>
    </citation>
    <scope>NUCLEOTIDE SEQUENCE [LARGE SCALE GENOMIC DNA]</scope>
    <source>
        <strain evidence="7">sy52</strain>
    </source>
</reference>
<dbReference type="InterPro" id="IPR036145">
    <property type="entry name" value="MinC_C_sf"/>
</dbReference>
<evidence type="ECO:0000256" key="1">
    <source>
        <dbReference type="ARBA" id="ARBA00022618"/>
    </source>
</evidence>
<dbReference type="InParanoid" id="A0A7G1G474"/>
<dbReference type="FunCoup" id="A0A7G1G474">
    <property type="interactions" value="14"/>
</dbReference>
<protein>
    <recommendedName>
        <fullName evidence="4">Probable septum site-determining protein MinC</fullName>
    </recommendedName>
</protein>
<dbReference type="InterPro" id="IPR005526">
    <property type="entry name" value="Septum_form_inhib_MinC_C"/>
</dbReference>
<dbReference type="EMBL" id="AP018712">
    <property type="protein sequence ID" value="BBE31151.1"/>
    <property type="molecule type" value="Genomic_DNA"/>
</dbReference>
<dbReference type="AlphaFoldDB" id="A0A7G1G474"/>
<comment type="subunit">
    <text evidence="4">Interacts with MinD and FtsZ.</text>
</comment>
<evidence type="ECO:0000313" key="7">
    <source>
        <dbReference type="Proteomes" id="UP000516361"/>
    </source>
</evidence>
<dbReference type="Pfam" id="PF03775">
    <property type="entry name" value="MinC_C"/>
    <property type="match status" value="1"/>
</dbReference>
<evidence type="ECO:0000256" key="4">
    <source>
        <dbReference type="HAMAP-Rule" id="MF_00267"/>
    </source>
</evidence>
<keyword evidence="1 4" id="KW-0132">Cell division</keyword>
<evidence type="ECO:0000259" key="5">
    <source>
        <dbReference type="Pfam" id="PF03775"/>
    </source>
</evidence>
<evidence type="ECO:0000313" key="6">
    <source>
        <dbReference type="EMBL" id="BBE31151.1"/>
    </source>
</evidence>
<dbReference type="PANTHER" id="PTHR34108:SF1">
    <property type="entry name" value="SEPTUM SITE-DETERMINING PROTEIN MINC"/>
    <property type="match status" value="1"/>
</dbReference>
<feature type="domain" description="Septum formation inhibitor MinC C-terminal" evidence="5">
    <location>
        <begin position="102"/>
        <end position="174"/>
    </location>
</feature>
<dbReference type="Gene3D" id="2.160.20.70">
    <property type="match status" value="1"/>
</dbReference>
<keyword evidence="2 4" id="KW-0717">Septation</keyword>